<name>A0A818HLC7_9BILA</name>
<dbReference type="Proteomes" id="UP000663860">
    <property type="component" value="Unassembled WGS sequence"/>
</dbReference>
<organism evidence="2 3">
    <name type="scientific">Adineta steineri</name>
    <dbReference type="NCBI Taxonomy" id="433720"/>
    <lineage>
        <taxon>Eukaryota</taxon>
        <taxon>Metazoa</taxon>
        <taxon>Spiralia</taxon>
        <taxon>Gnathifera</taxon>
        <taxon>Rotifera</taxon>
        <taxon>Eurotatoria</taxon>
        <taxon>Bdelloidea</taxon>
        <taxon>Adinetida</taxon>
        <taxon>Adinetidae</taxon>
        <taxon>Adineta</taxon>
    </lineage>
</organism>
<dbReference type="Proteomes" id="UP000663868">
    <property type="component" value="Unassembled WGS sequence"/>
</dbReference>
<evidence type="ECO:0000313" key="3">
    <source>
        <dbReference type="Proteomes" id="UP000663868"/>
    </source>
</evidence>
<evidence type="ECO:0000313" key="1">
    <source>
        <dbReference type="EMBL" id="CAF1480560.1"/>
    </source>
</evidence>
<proteinExistence type="predicted"/>
<comment type="caution">
    <text evidence="2">The sequence shown here is derived from an EMBL/GenBank/DDBJ whole genome shotgun (WGS) entry which is preliminary data.</text>
</comment>
<gene>
    <name evidence="1" type="ORF">IZO911_LOCUS43959</name>
    <name evidence="2" type="ORF">KXQ929_LOCUS589</name>
</gene>
<reference evidence="2" key="1">
    <citation type="submission" date="2021-02" db="EMBL/GenBank/DDBJ databases">
        <authorList>
            <person name="Nowell W R."/>
        </authorList>
    </citation>
    <scope>NUCLEOTIDE SEQUENCE</scope>
</reference>
<dbReference type="EMBL" id="CAJNOE010002385">
    <property type="protein sequence ID" value="CAF1480560.1"/>
    <property type="molecule type" value="Genomic_DNA"/>
</dbReference>
<accession>A0A818HLC7</accession>
<dbReference type="EMBL" id="CAJOBB010000013">
    <property type="protein sequence ID" value="CAF3510660.1"/>
    <property type="molecule type" value="Genomic_DNA"/>
</dbReference>
<evidence type="ECO:0000313" key="2">
    <source>
        <dbReference type="EMBL" id="CAF3510660.1"/>
    </source>
</evidence>
<dbReference type="AlphaFoldDB" id="A0A818HLC7"/>
<sequence length="126" mass="14874">MIIPISGCLFHFGQCIWHEVQPCGLQKKYNEDKFFLLSVKTLTAIAFLPIDDIVNTFELLEKEFHDDTNDLLQYFEKTWIGKRKKRGIGYKKPRFNNELWNMYDRIVSDLPRTNNTVEGWNNVSAN</sequence>
<protein>
    <submittedName>
        <fullName evidence="2">Uncharacterized protein</fullName>
    </submittedName>
</protein>